<evidence type="ECO:0000256" key="6">
    <source>
        <dbReference type="SAM" id="Phobius"/>
    </source>
</evidence>
<evidence type="ECO:0000256" key="4">
    <source>
        <dbReference type="ARBA" id="ARBA00022989"/>
    </source>
</evidence>
<sequence length="106" mass="12530">MLRITRQVALWEAISAIILFFVAMPIKYILPRFMEVPEDIRMNTVRIAGSIHGFLFVLLVVLIVACWQSYNWKIQRVLLYIVLCIPPIISFWVERDLQKIINKEKI</sequence>
<keyword evidence="2" id="KW-1003">Cell membrane</keyword>
<reference evidence="9" key="1">
    <citation type="journal article" date="2019" name="Int. J. Syst. Evol. Microbiol.">
        <title>The Global Catalogue of Microorganisms (GCM) 10K type strain sequencing project: providing services to taxonomists for standard genome sequencing and annotation.</title>
        <authorList>
            <consortium name="The Broad Institute Genomics Platform"/>
            <consortium name="The Broad Institute Genome Sequencing Center for Infectious Disease"/>
            <person name="Wu L."/>
            <person name="Ma J."/>
        </authorList>
    </citation>
    <scope>NUCLEOTIDE SEQUENCE [LARGE SCALE GENOMIC DNA]</scope>
    <source>
        <strain evidence="9">KCTC 42248</strain>
    </source>
</reference>
<evidence type="ECO:0000313" key="9">
    <source>
        <dbReference type="Proteomes" id="UP001597393"/>
    </source>
</evidence>
<proteinExistence type="predicted"/>
<name>A0ABW5NN01_9SPHI</name>
<keyword evidence="4 6" id="KW-1133">Transmembrane helix</keyword>
<dbReference type="Pfam" id="PF12823">
    <property type="entry name" value="DUF3817"/>
    <property type="match status" value="1"/>
</dbReference>
<keyword evidence="5 6" id="KW-0472">Membrane</keyword>
<dbReference type="RefSeq" id="WP_380870556.1">
    <property type="nucleotide sequence ID" value="NZ_JBHUMA010000009.1"/>
</dbReference>
<comment type="subcellular location">
    <subcellularLocation>
        <location evidence="1">Cell membrane</location>
        <topology evidence="1">Multi-pass membrane protein</topology>
    </subcellularLocation>
</comment>
<protein>
    <submittedName>
        <fullName evidence="8">DUF3817 domain-containing protein</fullName>
    </submittedName>
</protein>
<evidence type="ECO:0000313" key="8">
    <source>
        <dbReference type="EMBL" id="MFD2600417.1"/>
    </source>
</evidence>
<comment type="caution">
    <text evidence="8">The sequence shown here is derived from an EMBL/GenBank/DDBJ whole genome shotgun (WGS) entry which is preliminary data.</text>
</comment>
<evidence type="ECO:0000256" key="5">
    <source>
        <dbReference type="ARBA" id="ARBA00023136"/>
    </source>
</evidence>
<evidence type="ECO:0000256" key="3">
    <source>
        <dbReference type="ARBA" id="ARBA00022692"/>
    </source>
</evidence>
<evidence type="ECO:0000256" key="2">
    <source>
        <dbReference type="ARBA" id="ARBA00022475"/>
    </source>
</evidence>
<evidence type="ECO:0000259" key="7">
    <source>
        <dbReference type="Pfam" id="PF12823"/>
    </source>
</evidence>
<organism evidence="8 9">
    <name type="scientific">Sphingobacterium corticis</name>
    <dbReference type="NCBI Taxonomy" id="1812823"/>
    <lineage>
        <taxon>Bacteria</taxon>
        <taxon>Pseudomonadati</taxon>
        <taxon>Bacteroidota</taxon>
        <taxon>Sphingobacteriia</taxon>
        <taxon>Sphingobacteriales</taxon>
        <taxon>Sphingobacteriaceae</taxon>
        <taxon>Sphingobacterium</taxon>
    </lineage>
</organism>
<feature type="transmembrane region" description="Helical" evidence="6">
    <location>
        <begin position="9"/>
        <end position="30"/>
    </location>
</feature>
<evidence type="ECO:0000256" key="1">
    <source>
        <dbReference type="ARBA" id="ARBA00004651"/>
    </source>
</evidence>
<dbReference type="InterPro" id="IPR023845">
    <property type="entry name" value="DUF3817_TM"/>
</dbReference>
<accession>A0ABW5NN01</accession>
<keyword evidence="3 6" id="KW-0812">Transmembrane</keyword>
<dbReference type="EMBL" id="JBHUMA010000009">
    <property type="protein sequence ID" value="MFD2600417.1"/>
    <property type="molecule type" value="Genomic_DNA"/>
</dbReference>
<dbReference type="PANTHER" id="PTHR40077">
    <property type="entry name" value="MEMBRANE PROTEIN-RELATED"/>
    <property type="match status" value="1"/>
</dbReference>
<gene>
    <name evidence="8" type="ORF">ACFSQ3_15790</name>
</gene>
<feature type="domain" description="DUF3817" evidence="7">
    <location>
        <begin position="2"/>
        <end position="98"/>
    </location>
</feature>
<feature type="transmembrane region" description="Helical" evidence="6">
    <location>
        <begin position="50"/>
        <end position="70"/>
    </location>
</feature>
<dbReference type="NCBIfam" id="TIGR03954">
    <property type="entry name" value="integ_memb_HG"/>
    <property type="match status" value="1"/>
</dbReference>
<keyword evidence="9" id="KW-1185">Reference proteome</keyword>
<feature type="transmembrane region" description="Helical" evidence="6">
    <location>
        <begin position="77"/>
        <end position="93"/>
    </location>
</feature>
<dbReference type="Proteomes" id="UP001597393">
    <property type="component" value="Unassembled WGS sequence"/>
</dbReference>
<dbReference type="PANTHER" id="PTHR40077:SF1">
    <property type="entry name" value="MEMBRANE PROTEIN"/>
    <property type="match status" value="1"/>
</dbReference>